<keyword evidence="8" id="KW-1185">Reference proteome</keyword>
<evidence type="ECO:0000313" key="7">
    <source>
        <dbReference type="EMBL" id="OBY65634.1"/>
    </source>
</evidence>
<dbReference type="Pfam" id="PF03631">
    <property type="entry name" value="Virul_fac_BrkB"/>
    <property type="match status" value="1"/>
</dbReference>
<feature type="transmembrane region" description="Helical" evidence="6">
    <location>
        <begin position="187"/>
        <end position="208"/>
    </location>
</feature>
<keyword evidence="3 6" id="KW-0812">Transmembrane</keyword>
<dbReference type="AlphaFoldDB" id="A0A1B8U185"/>
<comment type="subcellular location">
    <subcellularLocation>
        <location evidence="1">Cell membrane</location>
        <topology evidence="1">Multi-pass membrane protein</topology>
    </subcellularLocation>
</comment>
<accession>A0A1B8U185</accession>
<dbReference type="InterPro" id="IPR017039">
    <property type="entry name" value="Virul_fac_BrkB"/>
</dbReference>
<name>A0A1B8U185_9FLAO</name>
<evidence type="ECO:0000256" key="6">
    <source>
        <dbReference type="SAM" id="Phobius"/>
    </source>
</evidence>
<feature type="transmembrane region" description="Helical" evidence="6">
    <location>
        <begin position="149"/>
        <end position="172"/>
    </location>
</feature>
<feature type="transmembrane region" description="Helical" evidence="6">
    <location>
        <begin position="96"/>
        <end position="119"/>
    </location>
</feature>
<evidence type="ECO:0000256" key="1">
    <source>
        <dbReference type="ARBA" id="ARBA00004651"/>
    </source>
</evidence>
<dbReference type="STRING" id="1774273.LPB03_01105"/>
<dbReference type="PIRSF" id="PIRSF035875">
    <property type="entry name" value="RNase_BN"/>
    <property type="match status" value="1"/>
</dbReference>
<dbReference type="Proteomes" id="UP000092584">
    <property type="component" value="Unassembled WGS sequence"/>
</dbReference>
<evidence type="ECO:0000256" key="5">
    <source>
        <dbReference type="ARBA" id="ARBA00023136"/>
    </source>
</evidence>
<feature type="transmembrane region" description="Helical" evidence="6">
    <location>
        <begin position="220"/>
        <end position="243"/>
    </location>
</feature>
<comment type="caution">
    <text evidence="7">The sequence shown here is derived from an EMBL/GenBank/DDBJ whole genome shotgun (WGS) entry which is preliminary data.</text>
</comment>
<organism evidence="7 8">
    <name type="scientific">Polaribacter vadi</name>
    <dbReference type="NCBI Taxonomy" id="1774273"/>
    <lineage>
        <taxon>Bacteria</taxon>
        <taxon>Pseudomonadati</taxon>
        <taxon>Bacteroidota</taxon>
        <taxon>Flavobacteriia</taxon>
        <taxon>Flavobacteriales</taxon>
        <taxon>Flavobacteriaceae</taxon>
    </lineage>
</organism>
<dbReference type="PANTHER" id="PTHR30213:SF1">
    <property type="entry name" value="INNER MEMBRANE PROTEIN YHJD"/>
    <property type="match status" value="1"/>
</dbReference>
<feature type="transmembrane region" description="Helical" evidence="6">
    <location>
        <begin position="36"/>
        <end position="59"/>
    </location>
</feature>
<reference evidence="8" key="1">
    <citation type="submission" date="2016-02" db="EMBL/GenBank/DDBJ databases">
        <authorList>
            <person name="Shin S.-K."/>
            <person name="Yi H."/>
            <person name="Kim E."/>
        </authorList>
    </citation>
    <scope>NUCLEOTIDE SEQUENCE [LARGE SCALE GENOMIC DNA]</scope>
    <source>
        <strain evidence="8">LPB0003</strain>
    </source>
</reference>
<evidence type="ECO:0000256" key="2">
    <source>
        <dbReference type="ARBA" id="ARBA00022475"/>
    </source>
</evidence>
<evidence type="ECO:0000313" key="8">
    <source>
        <dbReference type="Proteomes" id="UP000092584"/>
    </source>
</evidence>
<dbReference type="PANTHER" id="PTHR30213">
    <property type="entry name" value="INNER MEMBRANE PROTEIN YHJD"/>
    <property type="match status" value="1"/>
</dbReference>
<keyword evidence="2" id="KW-1003">Cell membrane</keyword>
<evidence type="ECO:0000256" key="4">
    <source>
        <dbReference type="ARBA" id="ARBA00022989"/>
    </source>
</evidence>
<dbReference type="GO" id="GO:0005886">
    <property type="term" value="C:plasma membrane"/>
    <property type="evidence" value="ECO:0007669"/>
    <property type="project" value="UniProtKB-SubCell"/>
</dbReference>
<proteinExistence type="predicted"/>
<keyword evidence="5 6" id="KW-0472">Membrane</keyword>
<keyword evidence="4 6" id="KW-1133">Transmembrane helix</keyword>
<feature type="transmembrane region" description="Helical" evidence="6">
    <location>
        <begin position="255"/>
        <end position="276"/>
    </location>
</feature>
<dbReference type="EMBL" id="LSFM01000018">
    <property type="protein sequence ID" value="OBY65634.1"/>
    <property type="molecule type" value="Genomic_DNA"/>
</dbReference>
<evidence type="ECO:0000256" key="3">
    <source>
        <dbReference type="ARBA" id="ARBA00022692"/>
    </source>
</evidence>
<dbReference type="KEGG" id="pob:LPB03_01105"/>
<protein>
    <submittedName>
        <fullName evidence="7">Ribonuclease BN</fullName>
    </submittedName>
</protein>
<gene>
    <name evidence="7" type="ORF">LPB3_04005</name>
</gene>
<sequence>MIKLTHKFKLKDLPKLFVKTANNWFDSNPFELSAVVAYYAILSLPALIVIILNLVGNVWGREIVQGELLDEISAAVGVQTAESIRVMMLDRGDESVSIFTTIIGFITLIYGSTGVFYQLQSAFDKIWKVKENENTNGFVKMLLSRLKSFGFILIIGFLLLISFIFTSIISAFSSRIEKFMPEILFDYVYLIDFTISIFFIYVLFATMFKYLPTKSIRWRAVRIGAALTAILFVIGKYLMAWYFSEMDPGSTYGAAGSIILIMLWVSYSSLILFFGAHFTKVYSDMYLIEYEEIK</sequence>